<dbReference type="GO" id="GO:0016853">
    <property type="term" value="F:isomerase activity"/>
    <property type="evidence" value="ECO:0007669"/>
    <property type="project" value="UniProtKB-KW"/>
</dbReference>
<dbReference type="Pfam" id="PF02426">
    <property type="entry name" value="MIase"/>
    <property type="match status" value="1"/>
</dbReference>
<dbReference type="RefSeq" id="WP_101383303.1">
    <property type="nucleotide sequence ID" value="NZ_JBMHHX010000006.1"/>
</dbReference>
<keyword evidence="3" id="KW-1185">Reference proteome</keyword>
<name>A0A540W2J8_9ACTN</name>
<dbReference type="Proteomes" id="UP000319103">
    <property type="component" value="Unassembled WGS sequence"/>
</dbReference>
<sequence>MDFLVRIDGSRVYELPVEERNAIVEKEHTHAHELHAAGVLKYIWRQPGQRANVGIWSAADADALEAVLAGLPIRPYAEIEVSALATHPLTLEFAAAQA</sequence>
<evidence type="ECO:0000313" key="3">
    <source>
        <dbReference type="Proteomes" id="UP000319103"/>
    </source>
</evidence>
<dbReference type="OrthoDB" id="4426588at2"/>
<proteinExistence type="predicted"/>
<organism evidence="2 3">
    <name type="scientific">Kitasatospora acidiphila</name>
    <dbReference type="NCBI Taxonomy" id="2567942"/>
    <lineage>
        <taxon>Bacteria</taxon>
        <taxon>Bacillati</taxon>
        <taxon>Actinomycetota</taxon>
        <taxon>Actinomycetes</taxon>
        <taxon>Kitasatosporales</taxon>
        <taxon>Streptomycetaceae</taxon>
        <taxon>Kitasatospora</taxon>
    </lineage>
</organism>
<comment type="caution">
    <text evidence="2">The sequence shown here is derived from an EMBL/GenBank/DDBJ whole genome shotgun (WGS) entry which is preliminary data.</text>
</comment>
<accession>A0A540W2J8</accession>
<protein>
    <submittedName>
        <fullName evidence="2">Muconolactone delta-isomerase</fullName>
    </submittedName>
</protein>
<dbReference type="AlphaFoldDB" id="A0A540W2J8"/>
<keyword evidence="2" id="KW-0413">Isomerase</keyword>
<dbReference type="EMBL" id="VIGB01000003">
    <property type="protein sequence ID" value="TQF02564.1"/>
    <property type="molecule type" value="Genomic_DNA"/>
</dbReference>
<reference evidence="2 3" key="1">
    <citation type="submission" date="2019-06" db="EMBL/GenBank/DDBJ databases">
        <title>Description of Kitasatospora acidophila sp. nov. isolated from pine grove soil, and reclassification of Streptomyces novaecaesareae to Kitasatospora novaeceasareae comb. nov.</title>
        <authorList>
            <person name="Kim M.J."/>
        </authorList>
    </citation>
    <scope>NUCLEOTIDE SEQUENCE [LARGE SCALE GENOMIC DNA]</scope>
    <source>
        <strain evidence="2 3">MMS16-CNU292</strain>
    </source>
</reference>
<dbReference type="InterPro" id="IPR011008">
    <property type="entry name" value="Dimeric_a/b-barrel"/>
</dbReference>
<gene>
    <name evidence="2" type="ORF">E6W39_10195</name>
</gene>
<dbReference type="SUPFAM" id="SSF54909">
    <property type="entry name" value="Dimeric alpha+beta barrel"/>
    <property type="match status" value="1"/>
</dbReference>
<dbReference type="Gene3D" id="3.30.70.1060">
    <property type="entry name" value="Dimeric alpha+beta barrel"/>
    <property type="match status" value="1"/>
</dbReference>
<dbReference type="InterPro" id="IPR026029">
    <property type="entry name" value="MLI_dom"/>
</dbReference>
<feature type="domain" description="Muconolactone isomerase" evidence="1">
    <location>
        <begin position="1"/>
        <end position="88"/>
    </location>
</feature>
<evidence type="ECO:0000313" key="2">
    <source>
        <dbReference type="EMBL" id="TQF02564.1"/>
    </source>
</evidence>
<evidence type="ECO:0000259" key="1">
    <source>
        <dbReference type="Pfam" id="PF02426"/>
    </source>
</evidence>